<protein>
    <submittedName>
        <fullName evidence="10">PurR-regulated permease PerM</fullName>
    </submittedName>
</protein>
<dbReference type="EMBL" id="JALJXV010000012">
    <property type="protein sequence ID" value="MCP1676946.1"/>
    <property type="molecule type" value="Genomic_DNA"/>
</dbReference>
<feature type="transmembrane region" description="Helical" evidence="9">
    <location>
        <begin position="81"/>
        <end position="103"/>
    </location>
</feature>
<proteinExistence type="inferred from homology"/>
<comment type="similarity">
    <text evidence="2">Belongs to the autoinducer-2 exporter (AI-2E) (TC 2.A.86) family.</text>
</comment>
<keyword evidence="6 9" id="KW-1133">Transmembrane helix</keyword>
<evidence type="ECO:0000256" key="9">
    <source>
        <dbReference type="SAM" id="Phobius"/>
    </source>
</evidence>
<evidence type="ECO:0000256" key="8">
    <source>
        <dbReference type="SAM" id="MobiDB-lite"/>
    </source>
</evidence>
<comment type="caution">
    <text evidence="10">The sequence shown here is derived from an EMBL/GenBank/DDBJ whole genome shotgun (WGS) entry which is preliminary data.</text>
</comment>
<keyword evidence="11" id="KW-1185">Reference proteome</keyword>
<evidence type="ECO:0000256" key="7">
    <source>
        <dbReference type="ARBA" id="ARBA00023136"/>
    </source>
</evidence>
<dbReference type="PANTHER" id="PTHR21716">
    <property type="entry name" value="TRANSMEMBRANE PROTEIN"/>
    <property type="match status" value="1"/>
</dbReference>
<feature type="transmembrane region" description="Helical" evidence="9">
    <location>
        <begin position="47"/>
        <end position="69"/>
    </location>
</feature>
<dbReference type="GO" id="GO:0055085">
    <property type="term" value="P:transmembrane transport"/>
    <property type="evidence" value="ECO:0007669"/>
    <property type="project" value="TreeGrafter"/>
</dbReference>
<feature type="transmembrane region" description="Helical" evidence="9">
    <location>
        <begin position="286"/>
        <end position="307"/>
    </location>
</feature>
<dbReference type="Proteomes" id="UP001205843">
    <property type="component" value="Unassembled WGS sequence"/>
</dbReference>
<feature type="region of interest" description="Disordered" evidence="8">
    <location>
        <begin position="362"/>
        <end position="406"/>
    </location>
</feature>
<name>A0AAE3G8W6_9GAMM</name>
<organism evidence="10 11">
    <name type="scientific">Natronocella acetinitrilica</name>
    <dbReference type="NCBI Taxonomy" id="414046"/>
    <lineage>
        <taxon>Bacteria</taxon>
        <taxon>Pseudomonadati</taxon>
        <taxon>Pseudomonadota</taxon>
        <taxon>Gammaproteobacteria</taxon>
        <taxon>Chromatiales</taxon>
        <taxon>Ectothiorhodospiraceae</taxon>
        <taxon>Natronocella</taxon>
    </lineage>
</organism>
<keyword evidence="5 9" id="KW-0812">Transmembrane</keyword>
<accession>A0AAE3G8W6</accession>
<evidence type="ECO:0000256" key="5">
    <source>
        <dbReference type="ARBA" id="ARBA00022692"/>
    </source>
</evidence>
<dbReference type="RefSeq" id="WP_253484510.1">
    <property type="nucleotide sequence ID" value="NZ_JALJXV010000012.1"/>
</dbReference>
<comment type="subcellular location">
    <subcellularLocation>
        <location evidence="1">Cell membrane</location>
        <topology evidence="1">Multi-pass membrane protein</topology>
    </subcellularLocation>
</comment>
<evidence type="ECO:0000256" key="1">
    <source>
        <dbReference type="ARBA" id="ARBA00004651"/>
    </source>
</evidence>
<evidence type="ECO:0000256" key="6">
    <source>
        <dbReference type="ARBA" id="ARBA00022989"/>
    </source>
</evidence>
<feature type="transmembrane region" description="Helical" evidence="9">
    <location>
        <begin position="20"/>
        <end position="41"/>
    </location>
</feature>
<dbReference type="GO" id="GO:0005886">
    <property type="term" value="C:plasma membrane"/>
    <property type="evidence" value="ECO:0007669"/>
    <property type="project" value="UniProtKB-SubCell"/>
</dbReference>
<feature type="transmembrane region" description="Helical" evidence="9">
    <location>
        <begin position="219"/>
        <end position="244"/>
    </location>
</feature>
<feature type="transmembrane region" description="Helical" evidence="9">
    <location>
        <begin position="327"/>
        <end position="354"/>
    </location>
</feature>
<feature type="compositionally biased region" description="Basic and acidic residues" evidence="8">
    <location>
        <begin position="370"/>
        <end position="384"/>
    </location>
</feature>
<feature type="transmembrane region" description="Helical" evidence="9">
    <location>
        <begin position="250"/>
        <end position="274"/>
    </location>
</feature>
<dbReference type="AlphaFoldDB" id="A0AAE3G8W6"/>
<keyword evidence="4" id="KW-1003">Cell membrane</keyword>
<keyword evidence="7 9" id="KW-0472">Membrane</keyword>
<evidence type="ECO:0000256" key="4">
    <source>
        <dbReference type="ARBA" id="ARBA00022475"/>
    </source>
</evidence>
<sequence>MSATPETRLFGSVERRLFRVTAILFTIAALGLLIGGMVWVLAKFLSYFYNLILPLAVAGILGLVLYPVVEYLEERVGLPRVAAASVIVLLFILVIGGAVLLLLPTLFRQIGQFIEIAPGVIAGWQEYLSRHFPSLTRAVVESAQDGSLKEMVPDMETTGSTIRSYTGIVVGLSLVPLLLFFTLLSGDRLRRQVNETLSVLNARTQQKIMYFIDVFMRQVTAFFQGQLVIAVIMGAMLATGFTLIGLKGGILIGLVLGLLNIVPYLGTLLGLLIVLPIAYFQPDGSFQLVGLSLLVFTVVQIVESWLLTPKIMANRSGLHPALVVISVFFWGIALGGAIGMILAVPLTAFIVAVWSQAKEGLSRSLTSDDDPGRIETPRGARESEPDSLEGSSNATRQAPDKRLIIT</sequence>
<feature type="transmembrane region" description="Helical" evidence="9">
    <location>
        <begin position="162"/>
        <end position="184"/>
    </location>
</feature>
<evidence type="ECO:0000313" key="10">
    <source>
        <dbReference type="EMBL" id="MCP1676946.1"/>
    </source>
</evidence>
<evidence type="ECO:0000256" key="2">
    <source>
        <dbReference type="ARBA" id="ARBA00009773"/>
    </source>
</evidence>
<dbReference type="InterPro" id="IPR002549">
    <property type="entry name" value="AI-2E-like"/>
</dbReference>
<dbReference type="Pfam" id="PF01594">
    <property type="entry name" value="AI-2E_transport"/>
    <property type="match status" value="1"/>
</dbReference>
<evidence type="ECO:0000313" key="11">
    <source>
        <dbReference type="Proteomes" id="UP001205843"/>
    </source>
</evidence>
<evidence type="ECO:0000256" key="3">
    <source>
        <dbReference type="ARBA" id="ARBA00022448"/>
    </source>
</evidence>
<gene>
    <name evidence="10" type="ORF">J2T57_004120</name>
</gene>
<keyword evidence="3" id="KW-0813">Transport</keyword>
<reference evidence="10" key="1">
    <citation type="submission" date="2022-03" db="EMBL/GenBank/DDBJ databases">
        <title>Genomic Encyclopedia of Type Strains, Phase III (KMG-III): the genomes of soil and plant-associated and newly described type strains.</title>
        <authorList>
            <person name="Whitman W."/>
        </authorList>
    </citation>
    <scope>NUCLEOTIDE SEQUENCE</scope>
    <source>
        <strain evidence="10">ANL 6-2</strain>
    </source>
</reference>
<dbReference type="PANTHER" id="PTHR21716:SF53">
    <property type="entry name" value="PERMEASE PERM-RELATED"/>
    <property type="match status" value="1"/>
</dbReference>